<protein>
    <submittedName>
        <fullName evidence="2">Uncharacterized protein</fullName>
    </submittedName>
</protein>
<evidence type="ECO:0000256" key="1">
    <source>
        <dbReference type="SAM" id="MobiDB-lite"/>
    </source>
</evidence>
<dbReference type="Proteomes" id="UP000301309">
    <property type="component" value="Unassembled WGS sequence"/>
</dbReference>
<accession>A0A4D4L150</accession>
<dbReference type="EMBL" id="BJHW01000001">
    <property type="protein sequence ID" value="GDY51723.1"/>
    <property type="molecule type" value="Genomic_DNA"/>
</dbReference>
<name>A0A4D4L150_STRVO</name>
<comment type="caution">
    <text evidence="2">The sequence shown here is derived from an EMBL/GenBank/DDBJ whole genome shotgun (WGS) entry which is preliminary data.</text>
</comment>
<gene>
    <name evidence="2" type="ORF">SVIO_023460</name>
</gene>
<evidence type="ECO:0000313" key="3">
    <source>
        <dbReference type="Proteomes" id="UP000301309"/>
    </source>
</evidence>
<evidence type="ECO:0000313" key="2">
    <source>
        <dbReference type="EMBL" id="GDY51723.1"/>
    </source>
</evidence>
<sequence>MHPESSRASSGSAPKRPRGTTTDTSEETLPISTFFAPNPGSTDTHLLTRNRLVDGGVSEWTEYPLTQTRSPRQMVWHPGRRREKALLDIVTGLTAVLREERRVEYAQLTVPVSQSPELRHAPL</sequence>
<feature type="compositionally biased region" description="Polar residues" evidence="1">
    <location>
        <begin position="1"/>
        <end position="12"/>
    </location>
</feature>
<reference evidence="2 3" key="1">
    <citation type="journal article" date="2020" name="Int. J. Syst. Evol. Microbiol.">
        <title>Reclassification of Streptomyces castelarensis and Streptomyces sporoclivatus as later heterotypic synonyms of Streptomyces antimycoticus.</title>
        <authorList>
            <person name="Komaki H."/>
            <person name="Tamura T."/>
        </authorList>
    </citation>
    <scope>NUCLEOTIDE SEQUENCE [LARGE SCALE GENOMIC DNA]</scope>
    <source>
        <strain evidence="2 3">NBRC 13459</strain>
    </source>
</reference>
<keyword evidence="3" id="KW-1185">Reference proteome</keyword>
<proteinExistence type="predicted"/>
<feature type="region of interest" description="Disordered" evidence="1">
    <location>
        <begin position="1"/>
        <end position="46"/>
    </location>
</feature>
<dbReference type="AlphaFoldDB" id="A0A4D4L150"/>
<organism evidence="2 3">
    <name type="scientific">Streptomyces violaceusniger</name>
    <dbReference type="NCBI Taxonomy" id="68280"/>
    <lineage>
        <taxon>Bacteria</taxon>
        <taxon>Bacillati</taxon>
        <taxon>Actinomycetota</taxon>
        <taxon>Actinomycetes</taxon>
        <taxon>Kitasatosporales</taxon>
        <taxon>Streptomycetaceae</taxon>
        <taxon>Streptomyces</taxon>
        <taxon>Streptomyces violaceusniger group</taxon>
    </lineage>
</organism>